<dbReference type="AlphaFoldDB" id="A0A106BHT3"/>
<protein>
    <submittedName>
        <fullName evidence="1">Uncharacterized protein</fullName>
    </submittedName>
</protein>
<proteinExistence type="predicted"/>
<dbReference type="Proteomes" id="UP000064243">
    <property type="component" value="Unassembled WGS sequence"/>
</dbReference>
<dbReference type="PATRIC" id="fig|36861.3.peg.3003"/>
<evidence type="ECO:0000313" key="2">
    <source>
        <dbReference type="Proteomes" id="UP000064243"/>
    </source>
</evidence>
<keyword evidence="2" id="KW-1185">Reference proteome</keyword>
<evidence type="ECO:0000313" key="1">
    <source>
        <dbReference type="EMBL" id="KVW92625.1"/>
    </source>
</evidence>
<accession>A0A106BHT3</accession>
<sequence>MERIFRLMENRYGAKWPDSFGGIERERMRQAWGEELADYAGDEIKRGLDASVARNPVWPPTVGEFMALCRPLPDARADFAEAREQMALRMRGEGADRWSRPQVYWAAVAIGNYDLQTFGWEPLRHRWENALAGAKSSPVPEWKAPLYALPKPGEQGVTREDARERISGVAVGLTLKNGRGGDAAEPGKAWAVELLRREAAGESIALVAEGVWRDVLGFGHGISAGDALRSLESRAA</sequence>
<gene>
    <name evidence="1" type="ORF">ABW22_15710</name>
</gene>
<dbReference type="OrthoDB" id="8946427at2"/>
<name>A0A106BHT3_THIDE</name>
<reference evidence="1 2" key="1">
    <citation type="journal article" date="2015" name="Appl. Environ. Microbiol.">
        <title>Aerobic and Anaerobic Thiosulfate Oxidation by a Cold-Adapted, Subglacial Chemoautotroph.</title>
        <authorList>
            <person name="Harrold Z.R."/>
            <person name="Skidmore M.L."/>
            <person name="Hamilton T.L."/>
            <person name="Desch L."/>
            <person name="Amada K."/>
            <person name="van Gelder W."/>
            <person name="Glover K."/>
            <person name="Roden E.E."/>
            <person name="Boyd E.S."/>
        </authorList>
    </citation>
    <scope>NUCLEOTIDE SEQUENCE [LARGE SCALE GENOMIC DNA]</scope>
    <source>
        <strain evidence="1 2">RG</strain>
    </source>
</reference>
<comment type="caution">
    <text evidence="1">The sequence shown here is derived from an EMBL/GenBank/DDBJ whole genome shotgun (WGS) entry which is preliminary data.</text>
</comment>
<dbReference type="EMBL" id="LDUG01000056">
    <property type="protein sequence ID" value="KVW92625.1"/>
    <property type="molecule type" value="Genomic_DNA"/>
</dbReference>
<dbReference type="RefSeq" id="WP_059759056.1">
    <property type="nucleotide sequence ID" value="NZ_LDUG01000056.1"/>
</dbReference>
<organism evidence="1 2">
    <name type="scientific">Thiobacillus denitrificans</name>
    <dbReference type="NCBI Taxonomy" id="36861"/>
    <lineage>
        <taxon>Bacteria</taxon>
        <taxon>Pseudomonadati</taxon>
        <taxon>Pseudomonadota</taxon>
        <taxon>Betaproteobacteria</taxon>
        <taxon>Nitrosomonadales</taxon>
        <taxon>Thiobacillaceae</taxon>
        <taxon>Thiobacillus</taxon>
    </lineage>
</organism>